<dbReference type="Pfam" id="PF02706">
    <property type="entry name" value="Wzz"/>
    <property type="match status" value="1"/>
</dbReference>
<reference evidence="9 10" key="1">
    <citation type="submission" date="2018-09" db="EMBL/GenBank/DDBJ databases">
        <authorList>
            <person name="Wang Z."/>
        </authorList>
    </citation>
    <scope>NUCLEOTIDE SEQUENCE [LARGE SCALE GENOMIC DNA]</scope>
    <source>
        <strain evidence="9 10">ALS 81</strain>
    </source>
</reference>
<dbReference type="RefSeq" id="WP_120355551.1">
    <property type="nucleotide sequence ID" value="NZ_RAQO01000007.1"/>
</dbReference>
<protein>
    <recommendedName>
        <fullName evidence="11">Polysaccharide chain length determinant N-terminal domain-containing protein</fullName>
    </recommendedName>
</protein>
<feature type="domain" description="Polysaccharide chain length determinant N-terminal" evidence="7">
    <location>
        <begin position="24"/>
        <end position="67"/>
    </location>
</feature>
<accession>A0A420EA19</accession>
<evidence type="ECO:0008006" key="11">
    <source>
        <dbReference type="Google" id="ProtNLM"/>
    </source>
</evidence>
<evidence type="ECO:0000313" key="9">
    <source>
        <dbReference type="EMBL" id="RKF17527.1"/>
    </source>
</evidence>
<keyword evidence="5 6" id="KW-0472">Membrane</keyword>
<comment type="subcellular location">
    <subcellularLocation>
        <location evidence="1">Cell membrane</location>
        <topology evidence="1">Multi-pass membrane protein</topology>
    </subcellularLocation>
</comment>
<gene>
    <name evidence="9" type="ORF">DBZ36_13910</name>
</gene>
<name>A0A420EA19_9ALTE</name>
<comment type="caution">
    <text evidence="9">The sequence shown here is derived from an EMBL/GenBank/DDBJ whole genome shotgun (WGS) entry which is preliminary data.</text>
</comment>
<dbReference type="AlphaFoldDB" id="A0A420EA19"/>
<evidence type="ECO:0000256" key="2">
    <source>
        <dbReference type="ARBA" id="ARBA00022475"/>
    </source>
</evidence>
<evidence type="ECO:0000256" key="4">
    <source>
        <dbReference type="ARBA" id="ARBA00022989"/>
    </source>
</evidence>
<dbReference type="PANTHER" id="PTHR32309">
    <property type="entry name" value="TYROSINE-PROTEIN KINASE"/>
    <property type="match status" value="1"/>
</dbReference>
<dbReference type="PANTHER" id="PTHR32309:SF13">
    <property type="entry name" value="FERRIC ENTEROBACTIN TRANSPORT PROTEIN FEPE"/>
    <property type="match status" value="1"/>
</dbReference>
<evidence type="ECO:0000259" key="8">
    <source>
        <dbReference type="Pfam" id="PF13807"/>
    </source>
</evidence>
<keyword evidence="2" id="KW-1003">Cell membrane</keyword>
<dbReference type="EMBL" id="RAQO01000007">
    <property type="protein sequence ID" value="RKF17527.1"/>
    <property type="molecule type" value="Genomic_DNA"/>
</dbReference>
<evidence type="ECO:0000256" key="6">
    <source>
        <dbReference type="SAM" id="Phobius"/>
    </source>
</evidence>
<dbReference type="InterPro" id="IPR050445">
    <property type="entry name" value="Bact_polysacc_biosynth/exp"/>
</dbReference>
<dbReference type="GO" id="GO:0004713">
    <property type="term" value="F:protein tyrosine kinase activity"/>
    <property type="evidence" value="ECO:0007669"/>
    <property type="project" value="TreeGrafter"/>
</dbReference>
<keyword evidence="4 6" id="KW-1133">Transmembrane helix</keyword>
<organism evidence="9 10">
    <name type="scientific">Alginatibacterium sediminis</name>
    <dbReference type="NCBI Taxonomy" id="2164068"/>
    <lineage>
        <taxon>Bacteria</taxon>
        <taxon>Pseudomonadati</taxon>
        <taxon>Pseudomonadota</taxon>
        <taxon>Gammaproteobacteria</taxon>
        <taxon>Alteromonadales</taxon>
        <taxon>Alteromonadaceae</taxon>
        <taxon>Alginatibacterium</taxon>
    </lineage>
</organism>
<dbReference type="GO" id="GO:0005886">
    <property type="term" value="C:plasma membrane"/>
    <property type="evidence" value="ECO:0007669"/>
    <property type="project" value="UniProtKB-SubCell"/>
</dbReference>
<feature type="transmembrane region" description="Helical" evidence="6">
    <location>
        <begin position="40"/>
        <end position="58"/>
    </location>
</feature>
<evidence type="ECO:0000256" key="1">
    <source>
        <dbReference type="ARBA" id="ARBA00004651"/>
    </source>
</evidence>
<dbReference type="InterPro" id="IPR003856">
    <property type="entry name" value="LPS_length_determ_N"/>
</dbReference>
<dbReference type="Proteomes" id="UP000286482">
    <property type="component" value="Unassembled WGS sequence"/>
</dbReference>
<dbReference type="InterPro" id="IPR032807">
    <property type="entry name" value="GNVR"/>
</dbReference>
<feature type="domain" description="Tyrosine-protein kinase G-rich" evidence="8">
    <location>
        <begin position="214"/>
        <end position="244"/>
    </location>
</feature>
<evidence type="ECO:0000256" key="5">
    <source>
        <dbReference type="ARBA" id="ARBA00023136"/>
    </source>
</evidence>
<proteinExistence type="predicted"/>
<keyword evidence="10" id="KW-1185">Reference proteome</keyword>
<evidence type="ECO:0000259" key="7">
    <source>
        <dbReference type="Pfam" id="PF02706"/>
    </source>
</evidence>
<feature type="transmembrane region" description="Helical" evidence="6">
    <location>
        <begin position="222"/>
        <end position="246"/>
    </location>
</feature>
<sequence>MSKEIQTSNNPPIDYRLMTPSQDDEIDLRELFLAIWKQKWFIMAFSVLFAIGGAIFALKSPNIYESKSELVIAIDPFGLGRDFHESVNEVYLGITSNKVISIVEHQTEQNLSLNFSLDSRNRKILVSKQGTSANDVYKEVKAYTDNINQIFTALKESQLQSTVPSLETTINKQSSQAIQKVLAERYAQQIYKISLLQSPSFELIHLTKEPLQASTHIKPKRALIVVLATLLGVMLSLAIVLVRYAFRKPDAES</sequence>
<evidence type="ECO:0000313" key="10">
    <source>
        <dbReference type="Proteomes" id="UP000286482"/>
    </source>
</evidence>
<keyword evidence="3 6" id="KW-0812">Transmembrane</keyword>
<dbReference type="Pfam" id="PF13807">
    <property type="entry name" value="GNVR"/>
    <property type="match status" value="1"/>
</dbReference>
<evidence type="ECO:0000256" key="3">
    <source>
        <dbReference type="ARBA" id="ARBA00022692"/>
    </source>
</evidence>